<gene>
    <name evidence="4" type="ORF">AQUCO_00100377v1</name>
</gene>
<dbReference type="InterPro" id="IPR007148">
    <property type="entry name" value="SSU_processome_Utp12"/>
</dbReference>
<feature type="domain" description="Small-subunit processome Utp12" evidence="3">
    <location>
        <begin position="497"/>
        <end position="588"/>
    </location>
</feature>
<dbReference type="EMBL" id="KZ305018">
    <property type="protein sequence ID" value="PIA64863.1"/>
    <property type="molecule type" value="Genomic_DNA"/>
</dbReference>
<accession>A0A2G5FA22</accession>
<dbReference type="InParanoid" id="A0A2G5FA22"/>
<feature type="compositionally biased region" description="Acidic residues" evidence="2">
    <location>
        <begin position="607"/>
        <end position="636"/>
    </location>
</feature>
<dbReference type="PANTHER" id="PTHR45290">
    <property type="entry name" value="OS03G0300300 PROTEIN"/>
    <property type="match status" value="1"/>
</dbReference>
<evidence type="ECO:0000256" key="2">
    <source>
        <dbReference type="SAM" id="MobiDB-lite"/>
    </source>
</evidence>
<dbReference type="SUPFAM" id="SSF50978">
    <property type="entry name" value="WD40 repeat-like"/>
    <property type="match status" value="1"/>
</dbReference>
<feature type="repeat" description="WD" evidence="1">
    <location>
        <begin position="198"/>
        <end position="240"/>
    </location>
</feature>
<dbReference type="STRING" id="218851.A0A2G5FA22"/>
<organism evidence="4 5">
    <name type="scientific">Aquilegia coerulea</name>
    <name type="common">Rocky mountain columbine</name>
    <dbReference type="NCBI Taxonomy" id="218851"/>
    <lineage>
        <taxon>Eukaryota</taxon>
        <taxon>Viridiplantae</taxon>
        <taxon>Streptophyta</taxon>
        <taxon>Embryophyta</taxon>
        <taxon>Tracheophyta</taxon>
        <taxon>Spermatophyta</taxon>
        <taxon>Magnoliopsida</taxon>
        <taxon>Ranunculales</taxon>
        <taxon>Ranunculaceae</taxon>
        <taxon>Thalictroideae</taxon>
        <taxon>Aquilegia</taxon>
    </lineage>
</organism>
<reference evidence="4 5" key="1">
    <citation type="submission" date="2017-09" db="EMBL/GenBank/DDBJ databases">
        <title>WGS assembly of Aquilegia coerulea Goldsmith.</title>
        <authorList>
            <person name="Hodges S."/>
            <person name="Kramer E."/>
            <person name="Nordborg M."/>
            <person name="Tomkins J."/>
            <person name="Borevitz J."/>
            <person name="Derieg N."/>
            <person name="Yan J."/>
            <person name="Mihaltcheva S."/>
            <person name="Hayes R.D."/>
            <person name="Rokhsar D."/>
        </authorList>
    </citation>
    <scope>NUCLEOTIDE SEQUENCE [LARGE SCALE GENOMIC DNA]</scope>
    <source>
        <strain evidence="5">cv. Goldsmith</strain>
    </source>
</reference>
<feature type="region of interest" description="Disordered" evidence="2">
    <location>
        <begin position="598"/>
        <end position="636"/>
    </location>
</feature>
<keyword evidence="5" id="KW-1185">Reference proteome</keyword>
<protein>
    <recommendedName>
        <fullName evidence="3">Small-subunit processome Utp12 domain-containing protein</fullName>
    </recommendedName>
</protein>
<keyword evidence="1" id="KW-0853">WD repeat</keyword>
<dbReference type="AlphaFoldDB" id="A0A2G5FA22"/>
<dbReference type="PROSITE" id="PS50082">
    <property type="entry name" value="WD_REPEATS_2"/>
    <property type="match status" value="2"/>
</dbReference>
<proteinExistence type="predicted"/>
<dbReference type="Proteomes" id="UP000230069">
    <property type="component" value="Unassembled WGS sequence"/>
</dbReference>
<dbReference type="SMART" id="SM00320">
    <property type="entry name" value="WD40"/>
    <property type="match status" value="4"/>
</dbReference>
<evidence type="ECO:0000259" key="3">
    <source>
        <dbReference type="Pfam" id="PF04003"/>
    </source>
</evidence>
<evidence type="ECO:0000313" key="4">
    <source>
        <dbReference type="EMBL" id="PIA64863.1"/>
    </source>
</evidence>
<dbReference type="InterPro" id="IPR001680">
    <property type="entry name" value="WD40_rpt"/>
</dbReference>
<dbReference type="InterPro" id="IPR015943">
    <property type="entry name" value="WD40/YVTN_repeat-like_dom_sf"/>
</dbReference>
<evidence type="ECO:0000313" key="5">
    <source>
        <dbReference type="Proteomes" id="UP000230069"/>
    </source>
</evidence>
<name>A0A2G5FA22_AQUCA</name>
<dbReference type="Pfam" id="PF04003">
    <property type="entry name" value="Utp12"/>
    <property type="match status" value="1"/>
</dbReference>
<feature type="repeat" description="WD" evidence="1">
    <location>
        <begin position="11"/>
        <end position="42"/>
    </location>
</feature>
<dbReference type="InterPro" id="IPR036322">
    <property type="entry name" value="WD40_repeat_dom_sf"/>
</dbReference>
<dbReference type="Gene3D" id="2.130.10.10">
    <property type="entry name" value="YVTN repeat-like/Quinoprotein amine dehydrogenase"/>
    <property type="match status" value="2"/>
</dbReference>
<evidence type="ECO:0000256" key="1">
    <source>
        <dbReference type="PROSITE-ProRule" id="PRU00221"/>
    </source>
</evidence>
<dbReference type="FunCoup" id="A0A2G5FA22">
    <property type="interactions" value="2865"/>
</dbReference>
<sequence length="636" mass="69920">MVSSNIRDLLISFNHSSDFFAISSGDGRIKIWDTLKGQVQTEFADLTSSSTTNDITDFYAKSQTGHLSLDYSCMKWLPLDRKRKKKNEHNLLALGTGSGDVLALDVAVGDLKWRVSDCHPGGVNAITFSSCNSCIYSAGVDGMVCRIDYMSGSLLEKFKASTKAISSMAISSDGNMLATAAAQLKIINCSDNKKIQKFSGHTGAVRCMIFTNDGKYVLSSAVGERYIAVWRVDGSKKKSASCVLSMEHPAVFLHSKCINEGTNNEALYVLAISELGLSYFWYGRNIEDLHNAKPTKISLASEEQRSKNHKGALPMIFAAELQGIVKPGAVQVLFAFGSLIKPSFEKRIVQYGVDITLNITQDGVLLPMGHSHKSLKKQGGQTQVTALDRANAEDALLLIPTVHDSHGKKKRNRNSITDPEDVMAVDFINKSQVMQVDAEDQETNQERETAAICMEERLRSLGILDNKDEPSIQSYPWMIKKLAISSSLFNVGDFQTTIQQKKIKAAVKSMTSSDAYTLLTVLVAMWKSRSGSGNVLPWICSILLYHGDYVTSQKPSAEMLESLHELAESKRVAIQPLLQLAGRMQLINAQINKAGQRSTVASSLNDQFDESEDEDVDEVVYGEEEDDSLSDSDDNN</sequence>
<dbReference type="Pfam" id="PF00400">
    <property type="entry name" value="WD40"/>
    <property type="match status" value="4"/>
</dbReference>
<dbReference type="PANTHER" id="PTHR45290:SF1">
    <property type="entry name" value="OS03G0300300 PROTEIN"/>
    <property type="match status" value="1"/>
</dbReference>
<dbReference type="OrthoDB" id="30195at2759"/>